<dbReference type="InterPro" id="IPR002919">
    <property type="entry name" value="TIL_dom"/>
</dbReference>
<feature type="signal peptide" evidence="3">
    <location>
        <begin position="1"/>
        <end position="21"/>
    </location>
</feature>
<dbReference type="KEGG" id="soy:115874455"/>
<feature type="domain" description="TIL" evidence="4">
    <location>
        <begin position="26"/>
        <end position="79"/>
    </location>
</feature>
<evidence type="ECO:0000313" key="6">
    <source>
        <dbReference type="RefSeq" id="XP_030745469.1"/>
    </source>
</evidence>
<evidence type="ECO:0000256" key="3">
    <source>
        <dbReference type="SAM" id="SignalP"/>
    </source>
</evidence>
<evidence type="ECO:0000259" key="4">
    <source>
        <dbReference type="Pfam" id="PF01826"/>
    </source>
</evidence>
<dbReference type="Pfam" id="PF01826">
    <property type="entry name" value="TIL"/>
    <property type="match status" value="1"/>
</dbReference>
<dbReference type="AlphaFoldDB" id="A0A6J2X3F7"/>
<dbReference type="Proteomes" id="UP000504635">
    <property type="component" value="Unplaced"/>
</dbReference>
<dbReference type="RefSeq" id="XP_030745469.1">
    <property type="nucleotide sequence ID" value="XM_030889609.1"/>
</dbReference>
<evidence type="ECO:0000313" key="5">
    <source>
        <dbReference type="Proteomes" id="UP000504635"/>
    </source>
</evidence>
<dbReference type="PANTHER" id="PTHR23259:SF69">
    <property type="entry name" value="GEO11767P1-RELATED"/>
    <property type="match status" value="1"/>
</dbReference>
<evidence type="ECO:0000256" key="1">
    <source>
        <dbReference type="ARBA" id="ARBA00022690"/>
    </source>
</evidence>
<proteinExistence type="predicted"/>
<keyword evidence="5" id="KW-1185">Reference proteome</keyword>
<dbReference type="GO" id="GO:0030414">
    <property type="term" value="F:peptidase inhibitor activity"/>
    <property type="evidence" value="ECO:0007669"/>
    <property type="project" value="UniProtKB-KW"/>
</dbReference>
<dbReference type="GeneID" id="115874455"/>
<sequence length="79" mass="8586">MKAIVIATILCLSVFVSLANSQACRGPHEEYLTCGSSCPPSCSRRNPGACIAVCKKGCFCRRGYLRQDRTGRCVRPSQC</sequence>
<dbReference type="Gene3D" id="2.10.25.10">
    <property type="entry name" value="Laminin"/>
    <property type="match status" value="1"/>
</dbReference>
<evidence type="ECO:0000256" key="2">
    <source>
        <dbReference type="ARBA" id="ARBA00023157"/>
    </source>
</evidence>
<dbReference type="InParanoid" id="A0A6J2X3F7"/>
<accession>A0A6J2X3F7</accession>
<reference evidence="6" key="1">
    <citation type="submission" date="2025-08" db="UniProtKB">
        <authorList>
            <consortium name="RefSeq"/>
        </authorList>
    </citation>
    <scope>IDENTIFICATION</scope>
    <source>
        <tissue evidence="6">Gonads</tissue>
    </source>
</reference>
<feature type="chain" id="PRO_5026690752" evidence="3">
    <location>
        <begin position="22"/>
        <end position="79"/>
    </location>
</feature>
<keyword evidence="1" id="KW-0646">Protease inhibitor</keyword>
<name>A0A6J2X3F7_SITOR</name>
<dbReference type="SUPFAM" id="SSF57567">
    <property type="entry name" value="Serine protease inhibitors"/>
    <property type="match status" value="1"/>
</dbReference>
<gene>
    <name evidence="6" type="primary">LOC115874455</name>
</gene>
<dbReference type="PANTHER" id="PTHR23259">
    <property type="entry name" value="RIDDLE"/>
    <property type="match status" value="1"/>
</dbReference>
<keyword evidence="2" id="KW-1015">Disulfide bond</keyword>
<protein>
    <submittedName>
        <fullName evidence="6">Chymotrypsin inhibitor-like</fullName>
    </submittedName>
</protein>
<dbReference type="OrthoDB" id="6781148at2759"/>
<dbReference type="InterPro" id="IPR036084">
    <property type="entry name" value="Ser_inhib-like_sf"/>
</dbReference>
<dbReference type="InterPro" id="IPR051368">
    <property type="entry name" value="SerProtInhib-TIL_Domain"/>
</dbReference>
<organism evidence="5 6">
    <name type="scientific">Sitophilus oryzae</name>
    <name type="common">Rice weevil</name>
    <name type="synonym">Curculio oryzae</name>
    <dbReference type="NCBI Taxonomy" id="7048"/>
    <lineage>
        <taxon>Eukaryota</taxon>
        <taxon>Metazoa</taxon>
        <taxon>Ecdysozoa</taxon>
        <taxon>Arthropoda</taxon>
        <taxon>Hexapoda</taxon>
        <taxon>Insecta</taxon>
        <taxon>Pterygota</taxon>
        <taxon>Neoptera</taxon>
        <taxon>Endopterygota</taxon>
        <taxon>Coleoptera</taxon>
        <taxon>Polyphaga</taxon>
        <taxon>Cucujiformia</taxon>
        <taxon>Curculionidae</taxon>
        <taxon>Dryophthorinae</taxon>
        <taxon>Sitophilus</taxon>
    </lineage>
</organism>
<dbReference type="CDD" id="cd19941">
    <property type="entry name" value="TIL"/>
    <property type="match status" value="1"/>
</dbReference>
<keyword evidence="3" id="KW-0732">Signal</keyword>